<evidence type="ECO:0000313" key="2">
    <source>
        <dbReference type="EMBL" id="RRN44788.1"/>
    </source>
</evidence>
<gene>
    <name evidence="2" type="ORF">EHV23_00360</name>
</gene>
<dbReference type="Proteomes" id="UP000270261">
    <property type="component" value="Unassembled WGS sequence"/>
</dbReference>
<feature type="region of interest" description="Disordered" evidence="1">
    <location>
        <begin position="1"/>
        <end position="134"/>
    </location>
</feature>
<feature type="compositionally biased region" description="Basic and acidic residues" evidence="1">
    <location>
        <begin position="72"/>
        <end position="87"/>
    </location>
</feature>
<accession>A0A426FPY8</accession>
<feature type="compositionally biased region" description="Gly residues" evidence="1">
    <location>
        <begin position="434"/>
        <end position="449"/>
    </location>
</feature>
<feature type="compositionally biased region" description="Basic and acidic residues" evidence="1">
    <location>
        <begin position="603"/>
        <end position="616"/>
    </location>
</feature>
<feature type="compositionally biased region" description="Low complexity" evidence="1">
    <location>
        <begin position="653"/>
        <end position="674"/>
    </location>
</feature>
<feature type="compositionally biased region" description="Gly residues" evidence="1">
    <location>
        <begin position="675"/>
        <end position="702"/>
    </location>
</feature>
<proteinExistence type="predicted"/>
<sequence length="1237" mass="127964">MAAAASGGSSGGGSSSSNNGLATDKPGNNSNAGNNGNAGNGGNNSGDNGDATDKPTEPTKPAEGQKPTDQPKPADDPKPTEDPKPADQPKPGENSTPGEQPNPAEQPKLVEQPAEAKAADNGQPLIAESGDTKLGDVVAKLFEKAAGEGKTVEYIRIGHIVASEGQIEADNEVGPRVVREVEVPVGKSATTVTKADTGTVVSDSDEQGEAAGAAKTTTVFTAYEVVKTKDPVTLEQAKAMAQKMGGQLAVIDDADEAKYLAENLRGTMGHQGEGTGGVPDNSEAAWIASSKVAGTGVDATKLDAMIRTGNDTPEAPVKIETIDFTGDKLSRFVVEYPDYKSPLTLDGKPVVDGQIINKDEFDKLVWDSSRSARGQITYEAVDSNDAKTAKPLEGAQKQTLTLTESSTVAHTMAPEKPVAPPAPPAPPAPADQGGEAGNGNGGNGQGNSGSGSNASGNQNQSGNASGQGNETNPTVTKPAYPESKNQSANVDHDKVDAALDKSLFIGTDPSKAPAFIKVTDMKETGDTKEDSSALYLSKVDENEHAHNTYWGDPAKGDFIVSKEDFDKLKWDSAQNTGGTFKFQALDANKQAIGDEQTVTISEKPAENPNKQDDPNKQQDPAQNQNQGSSGNDQKPGNTTTDDPKKQPGTSEEQNQGNSGSGSDASGNQNQNGNASGQGGNTSGQTGGASGQSGNGQDQGGKVPGQNEQQPPEKPAASEDKAGEYPKNAEPVKVVHNAESTPFDKAVFGGAEGKEPPAVKILHVKGSGESDVQGLYKLVNGNPVAVEPNEIIKQADFDKLVWNATHGDGNHTITFVPVKADGGAMTGATEHTVTVQEAAAPAAQEPPTQSAAEPKVGVYGDATTINLTHDQAAKKIEASVFKGTDPSKEPAAVKIISVDQQNFGNDNAWEPVGGTKPAFGKSEQYDDNLGVNKVLLNADFDKAQWNAAFDNGSGNYRVVFKPADANGNVIEGATEQTLYIHEAADKPVYPAQLEVQNVATNNGDVHVNQALFKGDEPTKAPMYVRITSIAETDGESADHNVLFLKNGEKVTHEFKAGDATPTGTLILSVEQMGQLHWDAAHNNGGTFKFKPLGGDGKDIEGAEEQTVTVTEAPAPATSGTPSSDSTNSGVQETGDTTGSGGSATEPPPGGTPSKPVIQNEGNPSSDDPSTTAAPGKDPAGTKQADADATTEGAKPRSISAKSLFSSPGHESATDSYDVASLEPSTKLIDQLHHELTQG</sequence>
<feature type="region of interest" description="Disordered" evidence="1">
    <location>
        <begin position="1088"/>
        <end position="1219"/>
    </location>
</feature>
<feature type="compositionally biased region" description="Pro residues" evidence="1">
    <location>
        <begin position="417"/>
        <end position="429"/>
    </location>
</feature>
<protein>
    <submittedName>
        <fullName evidence="2">Uncharacterized protein</fullName>
    </submittedName>
</protein>
<dbReference type="EMBL" id="RRUE01000001">
    <property type="protein sequence ID" value="RRN44788.1"/>
    <property type="molecule type" value="Genomic_DNA"/>
</dbReference>
<evidence type="ECO:0000256" key="1">
    <source>
        <dbReference type="SAM" id="MobiDB-lite"/>
    </source>
</evidence>
<dbReference type="Gene3D" id="3.10.100.10">
    <property type="entry name" value="Mannose-Binding Protein A, subunit A"/>
    <property type="match status" value="1"/>
</dbReference>
<reference evidence="2 3" key="1">
    <citation type="submission" date="2018-11" db="EMBL/GenBank/DDBJ databases">
        <title>Genome sequencing of Lautropia sp. KCOM 2505 (= ChDC F240).</title>
        <authorList>
            <person name="Kook J.-K."/>
            <person name="Park S.-N."/>
            <person name="Lim Y.K."/>
        </authorList>
    </citation>
    <scope>NUCLEOTIDE SEQUENCE [LARGE SCALE GENOMIC DNA]</scope>
    <source>
        <strain evidence="2 3">KCOM 2505</strain>
    </source>
</reference>
<feature type="region of interest" description="Disordered" evidence="1">
    <location>
        <begin position="410"/>
        <end position="494"/>
    </location>
</feature>
<feature type="region of interest" description="Disordered" evidence="1">
    <location>
        <begin position="593"/>
        <end position="725"/>
    </location>
</feature>
<dbReference type="InterPro" id="IPR016186">
    <property type="entry name" value="C-type_lectin-like/link_sf"/>
</dbReference>
<evidence type="ECO:0000313" key="3">
    <source>
        <dbReference type="Proteomes" id="UP000270261"/>
    </source>
</evidence>
<feature type="compositionally biased region" description="Polar residues" evidence="1">
    <location>
        <begin position="1117"/>
        <end position="1130"/>
    </location>
</feature>
<feature type="compositionally biased region" description="Low complexity" evidence="1">
    <location>
        <begin position="1105"/>
        <end position="1116"/>
    </location>
</feature>
<organism evidence="2 3">
    <name type="scientific">Lautropia dentalis</name>
    <dbReference type="NCBI Taxonomy" id="2490857"/>
    <lineage>
        <taxon>Bacteria</taxon>
        <taxon>Pseudomonadati</taxon>
        <taxon>Pseudomonadota</taxon>
        <taxon>Betaproteobacteria</taxon>
        <taxon>Burkholderiales</taxon>
        <taxon>Burkholderiaceae</taxon>
        <taxon>Lautropia</taxon>
    </lineage>
</organism>
<feature type="compositionally biased region" description="Polar residues" evidence="1">
    <location>
        <begin position="1158"/>
        <end position="1171"/>
    </location>
</feature>
<name>A0A426FPY8_9BURK</name>
<keyword evidence="3" id="KW-1185">Reference proteome</keyword>
<feature type="compositionally biased region" description="Low complexity" evidence="1">
    <location>
        <begin position="450"/>
        <end position="470"/>
    </location>
</feature>
<feature type="compositionally biased region" description="Low complexity" evidence="1">
    <location>
        <begin position="622"/>
        <end position="631"/>
    </location>
</feature>
<comment type="caution">
    <text evidence="2">The sequence shown here is derived from an EMBL/GenBank/DDBJ whole genome shotgun (WGS) entry which is preliminary data.</text>
</comment>
<dbReference type="AlphaFoldDB" id="A0A426FPY8"/>